<evidence type="ECO:0000256" key="1">
    <source>
        <dbReference type="SAM" id="Phobius"/>
    </source>
</evidence>
<protein>
    <submittedName>
        <fullName evidence="3">Glycosyltransferase family 2 protein</fullName>
    </submittedName>
</protein>
<name>A0AA43GWG6_9CYAN</name>
<evidence type="ECO:0000313" key="4">
    <source>
        <dbReference type="Proteomes" id="UP001159370"/>
    </source>
</evidence>
<reference evidence="3 4" key="1">
    <citation type="journal article" date="2023" name="J. Phycol.">
        <title>Chrysosporum ovalisporum is synonymous with the true-branching cyanobacterium Umezakia natans (Nostocales/Aphanizomenonaceae).</title>
        <authorList>
            <person name="McGregor G.B."/>
            <person name="Sendall B.C."/>
            <person name="Niiyama Y."/>
            <person name="Tuji A."/>
            <person name="Willis A."/>
        </authorList>
    </citation>
    <scope>NUCLEOTIDE SEQUENCE [LARGE SCALE GENOMIC DNA]</scope>
    <source>
        <strain evidence="3 4">FSS-62</strain>
    </source>
</reference>
<evidence type="ECO:0000259" key="2">
    <source>
        <dbReference type="Pfam" id="PF00535"/>
    </source>
</evidence>
<comment type="caution">
    <text evidence="3">The sequence shown here is derived from an EMBL/GenBank/DDBJ whole genome shotgun (WGS) entry which is preliminary data.</text>
</comment>
<dbReference type="Gene3D" id="3.90.550.10">
    <property type="entry name" value="Spore Coat Polysaccharide Biosynthesis Protein SpsA, Chain A"/>
    <property type="match status" value="1"/>
</dbReference>
<feature type="domain" description="Glycosyltransferase 2-like" evidence="2">
    <location>
        <begin position="8"/>
        <end position="125"/>
    </location>
</feature>
<dbReference type="CDD" id="cd02511">
    <property type="entry name" value="Beta4Glucosyltransferase"/>
    <property type="match status" value="1"/>
</dbReference>
<dbReference type="GeneID" id="83684067"/>
<organism evidence="3 4">
    <name type="scientific">Umezakia ovalisporum FSS-62</name>
    <dbReference type="NCBI Taxonomy" id="2971776"/>
    <lineage>
        <taxon>Bacteria</taxon>
        <taxon>Bacillati</taxon>
        <taxon>Cyanobacteriota</taxon>
        <taxon>Cyanophyceae</taxon>
        <taxon>Nostocales</taxon>
        <taxon>Nodulariaceae</taxon>
        <taxon>Umezakia</taxon>
    </lineage>
</organism>
<dbReference type="InterPro" id="IPR029044">
    <property type="entry name" value="Nucleotide-diphossugar_trans"/>
</dbReference>
<dbReference type="SUPFAM" id="SSF53448">
    <property type="entry name" value="Nucleotide-diphospho-sugar transferases"/>
    <property type="match status" value="1"/>
</dbReference>
<dbReference type="PANTHER" id="PTHR43630:SF2">
    <property type="entry name" value="GLYCOSYLTRANSFERASE"/>
    <property type="match status" value="1"/>
</dbReference>
<dbReference type="InterPro" id="IPR001173">
    <property type="entry name" value="Glyco_trans_2-like"/>
</dbReference>
<sequence>MLKQITPVILTYNEAANIERTLQQLFWAKKIIVVDSYSTDTTLEILNSYSQVEVFKRKFDTHGQQWNYGLEQVKSPWVLSLDADYVVTDDLISEMAALPVDGEIDGYFVKFNYCVLGKPVRKTRILPPRQVLFKKSKATYIDDGHTQVLQLTGKSALLSSYLYHDDRKSFSRWLWSQERYTVLEAKKILETPVNELDWVDRIRRKKILAPGMVFFYCLIIEGWIFNGWHGWYYVFHRVLAETILAIRLIEAEKLKNQ</sequence>
<accession>A0AA43GWG6</accession>
<dbReference type="Pfam" id="PF00535">
    <property type="entry name" value="Glycos_transf_2"/>
    <property type="match status" value="1"/>
</dbReference>
<keyword evidence="1" id="KW-0812">Transmembrane</keyword>
<evidence type="ECO:0000313" key="3">
    <source>
        <dbReference type="EMBL" id="MDH6062974.1"/>
    </source>
</evidence>
<keyword evidence="1" id="KW-0472">Membrane</keyword>
<gene>
    <name evidence="3" type="ORF">NWP23_04055</name>
</gene>
<proteinExistence type="predicted"/>
<dbReference type="EMBL" id="JANQDL010000034">
    <property type="protein sequence ID" value="MDH6062974.1"/>
    <property type="molecule type" value="Genomic_DNA"/>
</dbReference>
<feature type="transmembrane region" description="Helical" evidence="1">
    <location>
        <begin position="207"/>
        <end position="225"/>
    </location>
</feature>
<dbReference type="PANTHER" id="PTHR43630">
    <property type="entry name" value="POLY-BETA-1,6-N-ACETYL-D-GLUCOSAMINE SYNTHASE"/>
    <property type="match status" value="1"/>
</dbReference>
<dbReference type="RefSeq" id="WP_280649637.1">
    <property type="nucleotide sequence ID" value="NZ_JANQDL010000034.1"/>
</dbReference>
<dbReference type="Proteomes" id="UP001159370">
    <property type="component" value="Unassembled WGS sequence"/>
</dbReference>
<keyword evidence="1" id="KW-1133">Transmembrane helix</keyword>
<dbReference type="AlphaFoldDB" id="A0AA43GWG6"/>